<protein>
    <recommendedName>
        <fullName evidence="3">Tetratricopeptide repeat protein</fullName>
    </recommendedName>
</protein>
<dbReference type="AlphaFoldDB" id="A0A1W1H6N3"/>
<organism evidence="1 2">
    <name type="scientific">Desulfamplus magnetovallimortis</name>
    <dbReference type="NCBI Taxonomy" id="1246637"/>
    <lineage>
        <taxon>Bacteria</taxon>
        <taxon>Pseudomonadati</taxon>
        <taxon>Thermodesulfobacteriota</taxon>
        <taxon>Desulfobacteria</taxon>
        <taxon>Desulfobacterales</taxon>
        <taxon>Desulfobacteraceae</taxon>
        <taxon>Desulfamplus</taxon>
    </lineage>
</organism>
<dbReference type="EMBL" id="FWEV01000031">
    <property type="protein sequence ID" value="SLM28132.1"/>
    <property type="molecule type" value="Genomic_DNA"/>
</dbReference>
<name>A0A1W1H6N3_9BACT</name>
<dbReference type="RefSeq" id="WP_080804494.1">
    <property type="nucleotide sequence ID" value="NZ_LT828547.1"/>
</dbReference>
<dbReference type="Gene3D" id="1.25.40.10">
    <property type="entry name" value="Tetratricopeptide repeat domain"/>
    <property type="match status" value="1"/>
</dbReference>
<keyword evidence="2" id="KW-1185">Reference proteome</keyword>
<accession>A0A1W1H6N3</accession>
<reference evidence="1 2" key="1">
    <citation type="submission" date="2017-03" db="EMBL/GenBank/DDBJ databases">
        <authorList>
            <person name="Afonso C.L."/>
            <person name="Miller P.J."/>
            <person name="Scott M.A."/>
            <person name="Spackman E."/>
            <person name="Goraichik I."/>
            <person name="Dimitrov K.M."/>
            <person name="Suarez D.L."/>
            <person name="Swayne D.E."/>
        </authorList>
    </citation>
    <scope>NUCLEOTIDE SEQUENCE [LARGE SCALE GENOMIC DNA]</scope>
    <source>
        <strain evidence="1">PRJEB14757</strain>
    </source>
</reference>
<dbReference type="InterPro" id="IPR011990">
    <property type="entry name" value="TPR-like_helical_dom_sf"/>
</dbReference>
<dbReference type="SUPFAM" id="SSF48452">
    <property type="entry name" value="TPR-like"/>
    <property type="match status" value="1"/>
</dbReference>
<evidence type="ECO:0000313" key="2">
    <source>
        <dbReference type="Proteomes" id="UP000191931"/>
    </source>
</evidence>
<gene>
    <name evidence="1" type="ORF">MTBBW1_1260054</name>
</gene>
<sequence>MAKKKKSVEAILANAEKFFDRGNFQLAQREFEAAQKKLQRDDIAEKIQICMLENNNTRAKELVKKGNRAFAKKDTEGALVNFREALSLQSEPEQWLIDKITSLENEHAAECADSDASTAESEGRFAEAASLYAVAGEKMDDSKLLLKSAFCLVKAGSFEEAVKRFSSVIKRDDKFQGEEHHRFIYSHGFALAKTSDFHGALKAWSDLPIKNEAFQQQIKDVFALAVHDFLKSVNSSSLFDETSEPLPDELNRYSEQARSLLAFSPEDEKNSLNVTIEKIIKCLNYELIEAGWKNEDYAKVLDIIGQMPDITASELLSIKARAAFHQCEKDPSFLDTLVSCWLKVIYSINTSSIFSLEFSEREKVQKKLVKMGEALVASSSRTPAAASASRRFQLDKKIVNQLFELCKYAGVVDSSRSELVAVPGDAASSGFSDEIREFIVSNRDFFNDNGHYLETGAYYSTAWEAMYCMKTGELEKAIAIIDALPDKSFDDEFSIYTKQRVNYEYGRWAIEKGKKDFIRYFDETHLLFETEPALEKELIGFLHEYQELEILKRYEQLIAVLHERSSSEEIRKIYSLVMIQSAIGRSNNGELHERVLKRVAREALSLDPENEYAIEVSSTILIKEEVEMMMAAMSRRKFAKASRIVMESEHEEVHNMYFESMKRHAEICEEHYLEDPEFALVLMQEMYEWVENIDPLHDVTMYMENCLEKWMRK</sequence>
<proteinExistence type="predicted"/>
<evidence type="ECO:0000313" key="1">
    <source>
        <dbReference type="EMBL" id="SLM28132.1"/>
    </source>
</evidence>
<dbReference type="OrthoDB" id="5418904at2"/>
<dbReference type="STRING" id="1246637.MTBBW1_1260054"/>
<evidence type="ECO:0008006" key="3">
    <source>
        <dbReference type="Google" id="ProtNLM"/>
    </source>
</evidence>
<dbReference type="Proteomes" id="UP000191931">
    <property type="component" value="Unassembled WGS sequence"/>
</dbReference>